<dbReference type="RefSeq" id="WP_025106434.1">
    <property type="nucleotide sequence ID" value="NZ_BQUL01000002.1"/>
</dbReference>
<dbReference type="Proteomes" id="UP000234661">
    <property type="component" value="Unassembled WGS sequence"/>
</dbReference>
<keyword evidence="7" id="KW-0411">Iron-sulfur</keyword>
<evidence type="ECO:0000313" key="11">
    <source>
        <dbReference type="EMBL" id="PLM56171.1"/>
    </source>
</evidence>
<keyword evidence="3" id="KW-0808">Transferase</keyword>
<accession>A0A2J4YZK6</accession>
<keyword evidence="5" id="KW-0663">Pyridoxal phosphate</keyword>
<dbReference type="Pfam" id="PF00266">
    <property type="entry name" value="Aminotran_5"/>
    <property type="match status" value="1"/>
</dbReference>
<dbReference type="InterPro" id="IPR015421">
    <property type="entry name" value="PyrdxlP-dep_Trfase_major"/>
</dbReference>
<evidence type="ECO:0000256" key="7">
    <source>
        <dbReference type="ARBA" id="ARBA00023014"/>
    </source>
</evidence>
<evidence type="ECO:0000256" key="1">
    <source>
        <dbReference type="ARBA" id="ARBA00001933"/>
    </source>
</evidence>
<comment type="caution">
    <text evidence="11">The sequence shown here is derived from an EMBL/GenBank/DDBJ whole genome shotgun (WGS) entry which is preliminary data.</text>
</comment>
<dbReference type="GO" id="GO:0051536">
    <property type="term" value="F:iron-sulfur cluster binding"/>
    <property type="evidence" value="ECO:0007669"/>
    <property type="project" value="UniProtKB-KW"/>
</dbReference>
<dbReference type="Gene3D" id="3.90.1150.10">
    <property type="entry name" value="Aspartate Aminotransferase, domain 1"/>
    <property type="match status" value="1"/>
</dbReference>
<dbReference type="AlphaFoldDB" id="A0A2J4YZK6"/>
<evidence type="ECO:0000256" key="6">
    <source>
        <dbReference type="ARBA" id="ARBA00023004"/>
    </source>
</evidence>
<gene>
    <name evidence="11" type="ORF">CWM85_21270</name>
    <name evidence="10" type="ORF">QAB24_005410</name>
</gene>
<dbReference type="GO" id="GO:0046872">
    <property type="term" value="F:metal ion binding"/>
    <property type="evidence" value="ECO:0007669"/>
    <property type="project" value="UniProtKB-KW"/>
</dbReference>
<dbReference type="SUPFAM" id="SSF53383">
    <property type="entry name" value="PLP-dependent transferases"/>
    <property type="match status" value="1"/>
</dbReference>
<dbReference type="PANTHER" id="PTHR11601">
    <property type="entry name" value="CYSTEINE DESULFURYLASE FAMILY MEMBER"/>
    <property type="match status" value="1"/>
</dbReference>
<organism evidence="11 12">
    <name type="scientific">Klebsiella michiganensis</name>
    <dbReference type="NCBI Taxonomy" id="1134687"/>
    <lineage>
        <taxon>Bacteria</taxon>
        <taxon>Pseudomonadati</taxon>
        <taxon>Pseudomonadota</taxon>
        <taxon>Gammaproteobacteria</taxon>
        <taxon>Enterobacterales</taxon>
        <taxon>Enterobacteriaceae</taxon>
        <taxon>Klebsiella/Raoultella group</taxon>
        <taxon>Klebsiella</taxon>
    </lineage>
</organism>
<comment type="cofactor">
    <cofactor evidence="1">
        <name>pyridoxal 5'-phosphate</name>
        <dbReference type="ChEBI" id="CHEBI:597326"/>
    </cofactor>
</comment>
<dbReference type="InterPro" id="IPR000192">
    <property type="entry name" value="Aminotrans_V_dom"/>
</dbReference>
<evidence type="ECO:0000256" key="8">
    <source>
        <dbReference type="ARBA" id="ARBA00050776"/>
    </source>
</evidence>
<reference evidence="10" key="4">
    <citation type="submission" date="2024-01" db="EMBL/GenBank/DDBJ databases">
        <authorList>
            <person name="Macesic N."/>
        </authorList>
    </citation>
    <scope>NUCLEOTIDE SEQUENCE</scope>
    <source>
        <strain evidence="10">CPO078</strain>
    </source>
</reference>
<evidence type="ECO:0000256" key="5">
    <source>
        <dbReference type="ARBA" id="ARBA00022898"/>
    </source>
</evidence>
<evidence type="ECO:0000313" key="10">
    <source>
        <dbReference type="EMBL" id="MEC6049959.1"/>
    </source>
</evidence>
<reference evidence="11 12" key="1">
    <citation type="submission" date="2017-11" db="EMBL/GenBank/DDBJ databases">
        <authorList>
            <person name="Han C.G."/>
        </authorList>
    </citation>
    <scope>NUCLEOTIDE SEQUENCE [LARGE SCALE GENOMIC DNA]</scope>
    <source>
        <strain evidence="11 12">A2</strain>
    </source>
</reference>
<dbReference type="PANTHER" id="PTHR11601:SF34">
    <property type="entry name" value="CYSTEINE DESULFURASE"/>
    <property type="match status" value="1"/>
</dbReference>
<accession>A0A384J1Q3</accession>
<dbReference type="Gene3D" id="1.10.260.50">
    <property type="match status" value="1"/>
</dbReference>
<dbReference type="InterPro" id="IPR016454">
    <property type="entry name" value="Cysteine_dSase"/>
</dbReference>
<dbReference type="InterPro" id="IPR015422">
    <property type="entry name" value="PyrdxlP-dep_Trfase_small"/>
</dbReference>
<evidence type="ECO:0000256" key="4">
    <source>
        <dbReference type="ARBA" id="ARBA00022723"/>
    </source>
</evidence>
<evidence type="ECO:0000256" key="2">
    <source>
        <dbReference type="ARBA" id="ARBA00006490"/>
    </source>
</evidence>
<dbReference type="PIRSF" id="PIRSF005572">
    <property type="entry name" value="NifS"/>
    <property type="match status" value="1"/>
</dbReference>
<dbReference type="Proteomes" id="UP001175817">
    <property type="component" value="Unassembled WGS sequence"/>
</dbReference>
<dbReference type="GO" id="GO:0031071">
    <property type="term" value="F:cysteine desulfurase activity"/>
    <property type="evidence" value="ECO:0007669"/>
    <property type="project" value="UniProtKB-EC"/>
</dbReference>
<comment type="similarity">
    <text evidence="2">Belongs to the class-V pyridoxal-phosphate-dependent aminotransferase family. NifS/IscS subfamily.</text>
</comment>
<keyword evidence="4" id="KW-0479">Metal-binding</keyword>
<name>A0A2J4YZK6_9ENTR</name>
<evidence type="ECO:0000259" key="9">
    <source>
        <dbReference type="Pfam" id="PF00266"/>
    </source>
</evidence>
<reference evidence="11 12" key="2">
    <citation type="submission" date="2018-01" db="EMBL/GenBank/DDBJ databases">
        <title>Genomic study of Klebsiella pneumoniae.</title>
        <authorList>
            <person name="Yang Y."/>
            <person name="Bicalho R."/>
        </authorList>
    </citation>
    <scope>NUCLEOTIDE SEQUENCE [LARGE SCALE GENOMIC DNA]</scope>
    <source>
        <strain evidence="11 12">A2</strain>
    </source>
</reference>
<dbReference type="EMBL" id="PIET01000736">
    <property type="protein sequence ID" value="PLM56171.1"/>
    <property type="molecule type" value="Genomic_DNA"/>
</dbReference>
<dbReference type="EMBL" id="JARTTH020000001">
    <property type="protein sequence ID" value="MEC6049959.1"/>
    <property type="molecule type" value="Genomic_DNA"/>
</dbReference>
<proteinExistence type="inferred from homology"/>
<dbReference type="InterPro" id="IPR015424">
    <property type="entry name" value="PyrdxlP-dep_Trfase"/>
</dbReference>
<sequence>MIYLDNNATTNMAPEVRATVIHCFDEYFANASSVSHYEGIRAQNYLEECRAIVAQMIGANAEFITFNSGASEANNTVIRAVSDYFLHTGKVHIITSSIEHECLLKVCEYVRRHGVDITFLPVDRLGRVSIEALKEAIRPETRLISVMAANNETGVLQPLDQIGIIARQHGILFHSDAAQLVGKLPFSVTQSSPDFVSFSAHKFYGPKGVGALYSSRPDILRHSPLIHGGGQESGIRSGTVNLPAIAGMAKAAELFISSYPQRIAFQKEMKSYFIDLLESIMPDVVINGCRTQSLPNTVNFSLPGIKSSMLLKKLKMKVALSSASACHSTEQKPSHVLSAMGLDDALLQGAIRMSFSHMTEREELKTAVELLAGTAQRLGGIK</sequence>
<dbReference type="Gene3D" id="3.40.640.10">
    <property type="entry name" value="Type I PLP-dependent aspartate aminotransferase-like (Major domain)"/>
    <property type="match status" value="1"/>
</dbReference>
<reference evidence="10" key="3">
    <citation type="journal article" date="2023" name="Nat. Commun.">
        <title>Genomic dissection of endemic carbapenem resistance reveals metallo-beta-lactamase dissemination through clonal, plasmid and integron transfer.</title>
        <authorList>
            <person name="Macesic N."/>
            <person name="Hawkey J."/>
            <person name="Vezina B."/>
            <person name="Wisniewski J.A."/>
            <person name="Cottingham H."/>
            <person name="Blakeway L.V."/>
            <person name="Harshegyi T."/>
            <person name="Pragastis K."/>
            <person name="Badoordeen G.Z."/>
            <person name="Dennison A."/>
            <person name="Spelman D.W."/>
            <person name="Jenney A.W.J."/>
            <person name="Peleg A.Y."/>
        </authorList>
    </citation>
    <scope>NUCLEOTIDE SEQUENCE</scope>
    <source>
        <strain evidence="10">CPO078</strain>
    </source>
</reference>
<evidence type="ECO:0000256" key="3">
    <source>
        <dbReference type="ARBA" id="ARBA00022679"/>
    </source>
</evidence>
<evidence type="ECO:0000313" key="12">
    <source>
        <dbReference type="Proteomes" id="UP000234661"/>
    </source>
</evidence>
<comment type="catalytic activity">
    <reaction evidence="8">
        <text>(sulfur carrier)-H + L-cysteine = (sulfur carrier)-SH + L-alanine</text>
        <dbReference type="Rhea" id="RHEA:43892"/>
        <dbReference type="Rhea" id="RHEA-COMP:14737"/>
        <dbReference type="Rhea" id="RHEA-COMP:14739"/>
        <dbReference type="ChEBI" id="CHEBI:29917"/>
        <dbReference type="ChEBI" id="CHEBI:35235"/>
        <dbReference type="ChEBI" id="CHEBI:57972"/>
        <dbReference type="ChEBI" id="CHEBI:64428"/>
        <dbReference type="EC" id="2.8.1.7"/>
    </reaction>
</comment>
<protein>
    <submittedName>
        <fullName evidence="10 11">Cysteine desulfurase</fullName>
    </submittedName>
</protein>
<keyword evidence="6" id="KW-0408">Iron</keyword>
<feature type="domain" description="Aminotransferase class V" evidence="9">
    <location>
        <begin position="2"/>
        <end position="365"/>
    </location>
</feature>